<accession>A0A0E9X0E4</accession>
<name>A0A0E9X0E4_ANGAN</name>
<protein>
    <submittedName>
        <fullName evidence="1">Uncharacterized protein</fullName>
    </submittedName>
</protein>
<dbReference type="EMBL" id="GBXM01013247">
    <property type="protein sequence ID" value="JAH95330.1"/>
    <property type="molecule type" value="Transcribed_RNA"/>
</dbReference>
<proteinExistence type="predicted"/>
<dbReference type="AlphaFoldDB" id="A0A0E9X0E4"/>
<sequence>MMNDGKTTKQEAQRARLLREISPLLGVVRGAAGILLSLFQWGQGSGVRGRACCPGQRVGNGCRGQSHSPATGVPQRNAGYVHTYTGFICFFWEEGAWEAVST</sequence>
<reference evidence="1" key="1">
    <citation type="submission" date="2014-11" db="EMBL/GenBank/DDBJ databases">
        <authorList>
            <person name="Amaro Gonzalez C."/>
        </authorList>
    </citation>
    <scope>NUCLEOTIDE SEQUENCE</scope>
</reference>
<evidence type="ECO:0000313" key="1">
    <source>
        <dbReference type="EMBL" id="JAH95330.1"/>
    </source>
</evidence>
<reference evidence="1" key="2">
    <citation type="journal article" date="2015" name="Fish Shellfish Immunol.">
        <title>Early steps in the European eel (Anguilla anguilla)-Vibrio vulnificus interaction in the gills: Role of the RtxA13 toxin.</title>
        <authorList>
            <person name="Callol A."/>
            <person name="Pajuelo D."/>
            <person name="Ebbesson L."/>
            <person name="Teles M."/>
            <person name="MacKenzie S."/>
            <person name="Amaro C."/>
        </authorList>
    </citation>
    <scope>NUCLEOTIDE SEQUENCE</scope>
</reference>
<organism evidence="1">
    <name type="scientific">Anguilla anguilla</name>
    <name type="common">European freshwater eel</name>
    <name type="synonym">Muraena anguilla</name>
    <dbReference type="NCBI Taxonomy" id="7936"/>
    <lineage>
        <taxon>Eukaryota</taxon>
        <taxon>Metazoa</taxon>
        <taxon>Chordata</taxon>
        <taxon>Craniata</taxon>
        <taxon>Vertebrata</taxon>
        <taxon>Euteleostomi</taxon>
        <taxon>Actinopterygii</taxon>
        <taxon>Neopterygii</taxon>
        <taxon>Teleostei</taxon>
        <taxon>Anguilliformes</taxon>
        <taxon>Anguillidae</taxon>
        <taxon>Anguilla</taxon>
    </lineage>
</organism>